<dbReference type="EMBL" id="JANIIK010000042">
    <property type="protein sequence ID" value="KAJ3606398.1"/>
    <property type="molecule type" value="Genomic_DNA"/>
</dbReference>
<evidence type="ECO:0000313" key="2">
    <source>
        <dbReference type="EMBL" id="KAJ3606398.1"/>
    </source>
</evidence>
<accession>A0A9Q0EHJ2</accession>
<proteinExistence type="predicted"/>
<keyword evidence="3" id="KW-1185">Reference proteome</keyword>
<evidence type="ECO:0000256" key="1">
    <source>
        <dbReference type="SAM" id="MobiDB-lite"/>
    </source>
</evidence>
<protein>
    <submittedName>
        <fullName evidence="2">Uncharacterized protein</fullName>
    </submittedName>
</protein>
<gene>
    <name evidence="2" type="ORF">NHX12_025919</name>
</gene>
<organism evidence="2 3">
    <name type="scientific">Muraenolepis orangiensis</name>
    <name type="common">Patagonian moray cod</name>
    <dbReference type="NCBI Taxonomy" id="630683"/>
    <lineage>
        <taxon>Eukaryota</taxon>
        <taxon>Metazoa</taxon>
        <taxon>Chordata</taxon>
        <taxon>Craniata</taxon>
        <taxon>Vertebrata</taxon>
        <taxon>Euteleostomi</taxon>
        <taxon>Actinopterygii</taxon>
        <taxon>Neopterygii</taxon>
        <taxon>Teleostei</taxon>
        <taxon>Neoteleostei</taxon>
        <taxon>Acanthomorphata</taxon>
        <taxon>Zeiogadaria</taxon>
        <taxon>Gadariae</taxon>
        <taxon>Gadiformes</taxon>
        <taxon>Muraenolepidoidei</taxon>
        <taxon>Muraenolepididae</taxon>
        <taxon>Muraenolepis</taxon>
    </lineage>
</organism>
<comment type="caution">
    <text evidence="2">The sequence shown here is derived from an EMBL/GenBank/DDBJ whole genome shotgun (WGS) entry which is preliminary data.</text>
</comment>
<dbReference type="Proteomes" id="UP001148018">
    <property type="component" value="Unassembled WGS sequence"/>
</dbReference>
<name>A0A9Q0EHJ2_9TELE</name>
<reference evidence="2" key="1">
    <citation type="submission" date="2022-07" db="EMBL/GenBank/DDBJ databases">
        <title>Chromosome-level genome of Muraenolepis orangiensis.</title>
        <authorList>
            <person name="Kim J."/>
        </authorList>
    </citation>
    <scope>NUCLEOTIDE SEQUENCE</scope>
    <source>
        <strain evidence="2">KU_S4_2022</strain>
        <tissue evidence="2">Muscle</tissue>
    </source>
</reference>
<sequence length="105" mass="11303">MDPECRRGGEPVNLDPGAGGGRGGFNEKSGGPPQVDMSSSGPTCEAKARRPEAVPRGRTQRPYPEAVPRGRTQRPYPEAVPRGRTQRPYPRPQIPIGRSGSHAFT</sequence>
<evidence type="ECO:0000313" key="3">
    <source>
        <dbReference type="Proteomes" id="UP001148018"/>
    </source>
</evidence>
<dbReference type="AlphaFoldDB" id="A0A9Q0EHJ2"/>
<feature type="compositionally biased region" description="Basic and acidic residues" evidence="1">
    <location>
        <begin position="46"/>
        <end position="55"/>
    </location>
</feature>
<feature type="region of interest" description="Disordered" evidence="1">
    <location>
        <begin position="1"/>
        <end position="105"/>
    </location>
</feature>